<organism evidence="1 2">
    <name type="scientific">Pyropia yezoensis</name>
    <name type="common">Susabi-nori</name>
    <name type="synonym">Porphyra yezoensis</name>
    <dbReference type="NCBI Taxonomy" id="2788"/>
    <lineage>
        <taxon>Eukaryota</taxon>
        <taxon>Rhodophyta</taxon>
        <taxon>Bangiophyceae</taxon>
        <taxon>Bangiales</taxon>
        <taxon>Bangiaceae</taxon>
        <taxon>Pyropia</taxon>
    </lineage>
</organism>
<accession>A0ACC3CID8</accession>
<dbReference type="Proteomes" id="UP000798662">
    <property type="component" value="Chromosome 3"/>
</dbReference>
<protein>
    <submittedName>
        <fullName evidence="1">Uncharacterized protein</fullName>
    </submittedName>
</protein>
<keyword evidence="2" id="KW-1185">Reference proteome</keyword>
<comment type="caution">
    <text evidence="1">The sequence shown here is derived from an EMBL/GenBank/DDBJ whole genome shotgun (WGS) entry which is preliminary data.</text>
</comment>
<name>A0ACC3CID8_PYRYE</name>
<sequence>MELCDATPTRGGGGVAGAKRPTATAAVTSAADGPPLSPFWLIGGPLGSVTWPTPPAVVLAVVDAVHTHLRTAPSGCDCTAAVPACLLGGGAAASAPRTRSVCELLFHILARSCLGPPAAGSGAAAPALRRVASRAVRAARAHAATAARVDAVGASRHVARTVLAVADGLGGGEAAVDATLRGVAPIRNAEHPSYDAARQAGVDALFARAAFLQARRRPLDDTATALAAALSVLVADAAAVDTLLATPVSSLQQRLHALVTPLALRGLMWADLAHDTVAGRRVRQLVLASTTPAADATLLRSLTLSVPAAAAAAATEAPNAAATDGPTHAPSATGDGAAAVGAAYPPHPSSRLLSVGGCLGAAAAVDEADEAGEGAADADRDDLLAVVDVTGGTARTAVARGAALSRLRAVLFAGLVRPALMAARLPPASWAGGGGGVGGPAAAAAGSAPLPWAAAFVSLLAGGGGRRSLASAAAVSAARRRVALPPTRALGAELVGLLPGVLAALGVGLSDRALLSDAPLSAAAREQRAQVYALLATLVRRLRLDDAVDAGALRRTVEAALYAGLFDVDAVLRDAAASRTTATTAPARSLAASTARRRGWATAWDGARAVALAAASAGVTPAAARMLGGPGGASGATAAAAAAAAAAAVAPRPAAEDGGTPPSLMPAVPFPATLMLRACDRVLLPASPQRAIRVLWFNFS</sequence>
<reference evidence="1" key="1">
    <citation type="submission" date="2019-11" db="EMBL/GenBank/DDBJ databases">
        <title>Nori genome reveals adaptations in red seaweeds to the harsh intertidal environment.</title>
        <authorList>
            <person name="Wang D."/>
            <person name="Mao Y."/>
        </authorList>
    </citation>
    <scope>NUCLEOTIDE SEQUENCE</scope>
    <source>
        <tissue evidence="1">Gametophyte</tissue>
    </source>
</reference>
<proteinExistence type="predicted"/>
<evidence type="ECO:0000313" key="2">
    <source>
        <dbReference type="Proteomes" id="UP000798662"/>
    </source>
</evidence>
<gene>
    <name evidence="1" type="ORF">I4F81_012057</name>
</gene>
<evidence type="ECO:0000313" key="1">
    <source>
        <dbReference type="EMBL" id="KAK1869583.1"/>
    </source>
</evidence>
<dbReference type="EMBL" id="CM020620">
    <property type="protein sequence ID" value="KAK1869583.1"/>
    <property type="molecule type" value="Genomic_DNA"/>
</dbReference>